<sequence>MGNTLFVFFVGLVEPPIEGGTSEEVREIKRDPGFYTVLRHSKL</sequence>
<proteinExistence type="predicted"/>
<gene>
    <name evidence="1" type="ORF">BMSF_0003</name>
</gene>
<dbReference type="AlphaFoldDB" id="A9M530"/>
<dbReference type="RefSeq" id="WP_012219966.1">
    <property type="nucleotide sequence ID" value="NC_010114.1"/>
</dbReference>
<accession>A9M530</accession>
<dbReference type="EMBL" id="CP000757">
    <property type="protein sequence ID" value="ABX77157.1"/>
    <property type="molecule type" value="Genomic_DNA"/>
</dbReference>
<geneLocation type="plasmid" evidence="1">
    <name>p09022A</name>
</geneLocation>
<organism evidence="1">
    <name type="scientific">Vibrio sp. 09022</name>
    <dbReference type="NCBI Taxonomy" id="452804"/>
    <lineage>
        <taxon>Bacteria</taxon>
        <taxon>Pseudomonadati</taxon>
        <taxon>Pseudomonadota</taxon>
        <taxon>Gammaproteobacteria</taxon>
        <taxon>Vibrionales</taxon>
        <taxon>Vibrionaceae</taxon>
        <taxon>Vibrio</taxon>
    </lineage>
</organism>
<evidence type="ECO:0000313" key="1">
    <source>
        <dbReference type="EMBL" id="ABX77157.1"/>
    </source>
</evidence>
<keyword evidence="1" id="KW-0614">Plasmid</keyword>
<name>A9M530_9VIBR</name>
<protein>
    <submittedName>
        <fullName evidence="1">Uncharacterized protein</fullName>
    </submittedName>
</protein>
<reference evidence="1" key="1">
    <citation type="journal article" date="2007" name="Appl. Environ. Microbiol.">
        <title>Sequence characterization and comparative analysis of three plasmids isolated from environmental Vibrio spp.</title>
        <authorList>
            <person name="Hazen T.H."/>
            <person name="Wu D."/>
            <person name="Eisen J.A."/>
            <person name="Sobecky P.A."/>
        </authorList>
    </citation>
    <scope>NUCLEOTIDE SEQUENCE [LARGE SCALE GENOMIC DNA]</scope>
    <source>
        <strain evidence="1">09022</strain>
        <plasmid evidence="1">p09022A</plasmid>
    </source>
</reference>